<keyword evidence="1" id="KW-0547">Nucleotide-binding</keyword>
<keyword evidence="7" id="KW-1185">Reference proteome</keyword>
<dbReference type="GO" id="GO:0016787">
    <property type="term" value="F:hydrolase activity"/>
    <property type="evidence" value="ECO:0007669"/>
    <property type="project" value="UniProtKB-KW"/>
</dbReference>
<dbReference type="SUPFAM" id="SSF52540">
    <property type="entry name" value="P-loop containing nucleoside triphosphate hydrolases"/>
    <property type="match status" value="1"/>
</dbReference>
<evidence type="ECO:0000313" key="6">
    <source>
        <dbReference type="EMBL" id="MBB5979873.1"/>
    </source>
</evidence>
<organism evidence="6 7">
    <name type="scientific">Kribbella solani</name>
    <dbReference type="NCBI Taxonomy" id="236067"/>
    <lineage>
        <taxon>Bacteria</taxon>
        <taxon>Bacillati</taxon>
        <taxon>Actinomycetota</taxon>
        <taxon>Actinomycetes</taxon>
        <taxon>Propionibacteriales</taxon>
        <taxon>Kribbellaceae</taxon>
        <taxon>Kribbella</taxon>
    </lineage>
</organism>
<proteinExistence type="predicted"/>
<sequence>MPRQLADREDVIIPAGAIAKTSAGELDIPTEARPGTWGAMRQVCSCLPPCQVQAVTLIPDQNQRGVPHQKALDALFPKSDISLQLLPGPAELVGRLDSFRIRLTEVVERVDSWDQVADTFTDAAAVPLLTVHRSKGLEYHTVFLVGMDDDQWWAHARDTIGSTMAFFVGVSRAAERLIFTQCDARGSNNRIADLYQILNEAGVELLRFE</sequence>
<dbReference type="InterPro" id="IPR027417">
    <property type="entry name" value="P-loop_NTPase"/>
</dbReference>
<dbReference type="GO" id="GO:0004386">
    <property type="term" value="F:helicase activity"/>
    <property type="evidence" value="ECO:0007669"/>
    <property type="project" value="UniProtKB-KW"/>
</dbReference>
<evidence type="ECO:0000259" key="5">
    <source>
        <dbReference type="Pfam" id="PF13361"/>
    </source>
</evidence>
<evidence type="ECO:0000256" key="1">
    <source>
        <dbReference type="ARBA" id="ARBA00022741"/>
    </source>
</evidence>
<accession>A0A841DMI1</accession>
<evidence type="ECO:0000256" key="3">
    <source>
        <dbReference type="ARBA" id="ARBA00022806"/>
    </source>
</evidence>
<dbReference type="Gene3D" id="3.40.50.300">
    <property type="entry name" value="P-loop containing nucleotide triphosphate hydrolases"/>
    <property type="match status" value="1"/>
</dbReference>
<name>A0A841DMI1_9ACTN</name>
<dbReference type="Proteomes" id="UP000558997">
    <property type="component" value="Unassembled WGS sequence"/>
</dbReference>
<evidence type="ECO:0000256" key="2">
    <source>
        <dbReference type="ARBA" id="ARBA00022801"/>
    </source>
</evidence>
<dbReference type="Gene3D" id="1.10.486.10">
    <property type="entry name" value="PCRA, domain 4"/>
    <property type="match status" value="1"/>
</dbReference>
<dbReference type="RefSeq" id="WP_184835175.1">
    <property type="nucleotide sequence ID" value="NZ_BAAAVN010000006.1"/>
</dbReference>
<dbReference type="GO" id="GO:0005524">
    <property type="term" value="F:ATP binding"/>
    <property type="evidence" value="ECO:0007669"/>
    <property type="project" value="UniProtKB-KW"/>
</dbReference>
<dbReference type="AlphaFoldDB" id="A0A841DMI1"/>
<protein>
    <recommendedName>
        <fullName evidence="5">UvrD-like helicase C-terminal domain-containing protein</fullName>
    </recommendedName>
</protein>
<reference evidence="6 7" key="1">
    <citation type="submission" date="2020-08" db="EMBL/GenBank/DDBJ databases">
        <title>Sequencing the genomes of 1000 actinobacteria strains.</title>
        <authorList>
            <person name="Klenk H.-P."/>
        </authorList>
    </citation>
    <scope>NUCLEOTIDE SEQUENCE [LARGE SCALE GENOMIC DNA]</scope>
    <source>
        <strain evidence="6 7">DSM 17294</strain>
    </source>
</reference>
<dbReference type="InterPro" id="IPR014017">
    <property type="entry name" value="DNA_helicase_UvrD-like_C"/>
</dbReference>
<feature type="domain" description="UvrD-like helicase C-terminal" evidence="5">
    <location>
        <begin position="103"/>
        <end position="182"/>
    </location>
</feature>
<evidence type="ECO:0000256" key="4">
    <source>
        <dbReference type="ARBA" id="ARBA00022840"/>
    </source>
</evidence>
<evidence type="ECO:0000313" key="7">
    <source>
        <dbReference type="Proteomes" id="UP000558997"/>
    </source>
</evidence>
<keyword evidence="3" id="KW-0347">Helicase</keyword>
<gene>
    <name evidence="6" type="ORF">HDA44_003214</name>
</gene>
<dbReference type="EMBL" id="JACHNF010000001">
    <property type="protein sequence ID" value="MBB5979873.1"/>
    <property type="molecule type" value="Genomic_DNA"/>
</dbReference>
<keyword evidence="4" id="KW-0067">ATP-binding</keyword>
<keyword evidence="2" id="KW-0378">Hydrolase</keyword>
<dbReference type="Pfam" id="PF13361">
    <property type="entry name" value="UvrD_C"/>
    <property type="match status" value="1"/>
</dbReference>
<comment type="caution">
    <text evidence="6">The sequence shown here is derived from an EMBL/GenBank/DDBJ whole genome shotgun (WGS) entry which is preliminary data.</text>
</comment>